<evidence type="ECO:0000256" key="7">
    <source>
        <dbReference type="PIRSR" id="PIRSR600760-2"/>
    </source>
</evidence>
<dbReference type="PANTHER" id="PTHR20854:SF4">
    <property type="entry name" value="INOSITOL-1-MONOPHOSPHATASE-RELATED"/>
    <property type="match status" value="1"/>
</dbReference>
<evidence type="ECO:0000256" key="8">
    <source>
        <dbReference type="RuleBase" id="RU364068"/>
    </source>
</evidence>
<sequence length="266" mass="28621">MREQLLETAVAAARAGARLLRERWSAPRTISRKERYDFVTDADLASQRAVLAVIEERHPDHAILAEEERGDPATAARTPGVLWVVDPLDGTTNFIHGFPMAAVSVAAVAGGRPLAGAIIDVVHGEEFKAARGLGAFVDDRPMRVADIEDRSQCLLLTGFPFRDRGRLDPYLELFKELFGQSSGVRRAGSAALDLAYVAAGRAQGFWEMGLKPWDVAAGIVLVEEAGGVVSDFAGGGEALWRGDVVAAAPGVHGWMQQACERYFPLG</sequence>
<feature type="binding site" evidence="7">
    <location>
        <position position="214"/>
    </location>
    <ligand>
        <name>Mg(2+)</name>
        <dbReference type="ChEBI" id="CHEBI:18420"/>
        <label>1</label>
        <note>catalytic</note>
    </ligand>
</feature>
<dbReference type="eggNOG" id="COG0483">
    <property type="taxonomic scope" value="Bacteria"/>
</dbReference>
<reference evidence="9 10" key="1">
    <citation type="journal article" date="2010" name="Stand. Genomic Sci.">
        <title>Complete genome sequence of Desulfarculus baarsii type strain (2st14).</title>
        <authorList>
            <person name="Sun H."/>
            <person name="Spring S."/>
            <person name="Lapidus A."/>
            <person name="Davenport K."/>
            <person name="Del Rio T.G."/>
            <person name="Tice H."/>
            <person name="Nolan M."/>
            <person name="Copeland A."/>
            <person name="Cheng J.F."/>
            <person name="Lucas S."/>
            <person name="Tapia R."/>
            <person name="Goodwin L."/>
            <person name="Pitluck S."/>
            <person name="Ivanova N."/>
            <person name="Pagani I."/>
            <person name="Mavromatis K."/>
            <person name="Ovchinnikova G."/>
            <person name="Pati A."/>
            <person name="Chen A."/>
            <person name="Palaniappan K."/>
            <person name="Hauser L."/>
            <person name="Chang Y.J."/>
            <person name="Jeffries C.D."/>
            <person name="Detter J.C."/>
            <person name="Han C."/>
            <person name="Rohde M."/>
            <person name="Brambilla E."/>
            <person name="Goker M."/>
            <person name="Woyke T."/>
            <person name="Bristow J."/>
            <person name="Eisen J.A."/>
            <person name="Markowitz V."/>
            <person name="Hugenholtz P."/>
            <person name="Kyrpides N.C."/>
            <person name="Klenk H.P."/>
            <person name="Land M."/>
        </authorList>
    </citation>
    <scope>NUCLEOTIDE SEQUENCE [LARGE SCALE GENOMIC DNA]</scope>
    <source>
        <strain evidence="10">ATCC 33931 / DSM 2075 / LMG 7858 / VKM B-1802 / 2st14</strain>
    </source>
</reference>
<keyword evidence="6 7" id="KW-0460">Magnesium</keyword>
<dbReference type="InterPro" id="IPR000760">
    <property type="entry name" value="Inositol_monophosphatase-like"/>
</dbReference>
<dbReference type="InterPro" id="IPR022337">
    <property type="entry name" value="Inositol_monophosphatase_SuhB"/>
</dbReference>
<dbReference type="CDD" id="cd01639">
    <property type="entry name" value="IMPase"/>
    <property type="match status" value="1"/>
</dbReference>
<dbReference type="EMBL" id="CP002085">
    <property type="protein sequence ID" value="ADK84237.1"/>
    <property type="molecule type" value="Genomic_DNA"/>
</dbReference>
<dbReference type="PROSITE" id="PS00629">
    <property type="entry name" value="IMP_1"/>
    <property type="match status" value="1"/>
</dbReference>
<dbReference type="FunFam" id="3.30.540.10:FF:000003">
    <property type="entry name" value="Inositol-1-monophosphatase"/>
    <property type="match status" value="1"/>
</dbReference>
<keyword evidence="4 7" id="KW-0479">Metal-binding</keyword>
<evidence type="ECO:0000256" key="2">
    <source>
        <dbReference type="ARBA" id="ARBA00001946"/>
    </source>
</evidence>
<dbReference type="SUPFAM" id="SSF56655">
    <property type="entry name" value="Carbohydrate phosphatase"/>
    <property type="match status" value="1"/>
</dbReference>
<dbReference type="RefSeq" id="WP_013257691.1">
    <property type="nucleotide sequence ID" value="NC_014365.1"/>
</dbReference>
<dbReference type="Pfam" id="PF00459">
    <property type="entry name" value="Inositol_P"/>
    <property type="match status" value="1"/>
</dbReference>
<dbReference type="PANTHER" id="PTHR20854">
    <property type="entry name" value="INOSITOL MONOPHOSPHATASE"/>
    <property type="match status" value="1"/>
</dbReference>
<dbReference type="InterPro" id="IPR033942">
    <property type="entry name" value="IMPase"/>
</dbReference>
<organism evidence="9 10">
    <name type="scientific">Desulfarculus baarsii (strain ATCC 33931 / DSM 2075 / LMG 7858 / VKM B-1802 / 2st14)</name>
    <dbReference type="NCBI Taxonomy" id="644282"/>
    <lineage>
        <taxon>Bacteria</taxon>
        <taxon>Pseudomonadati</taxon>
        <taxon>Thermodesulfobacteriota</taxon>
        <taxon>Desulfarculia</taxon>
        <taxon>Desulfarculales</taxon>
        <taxon>Desulfarculaceae</taxon>
        <taxon>Desulfarculus</taxon>
    </lineage>
</organism>
<keyword evidence="5 8" id="KW-0378">Hydrolase</keyword>
<gene>
    <name evidence="9" type="ordered locus">Deba_0867</name>
</gene>
<dbReference type="InterPro" id="IPR020550">
    <property type="entry name" value="Inositol_monophosphatase_CS"/>
</dbReference>
<evidence type="ECO:0000256" key="1">
    <source>
        <dbReference type="ARBA" id="ARBA00001033"/>
    </source>
</evidence>
<dbReference type="GO" id="GO:0006020">
    <property type="term" value="P:inositol metabolic process"/>
    <property type="evidence" value="ECO:0007669"/>
    <property type="project" value="TreeGrafter"/>
</dbReference>
<evidence type="ECO:0000256" key="4">
    <source>
        <dbReference type="ARBA" id="ARBA00022723"/>
    </source>
</evidence>
<dbReference type="PRINTS" id="PR00377">
    <property type="entry name" value="IMPHPHTASES"/>
</dbReference>
<dbReference type="Gene3D" id="3.30.540.10">
    <property type="entry name" value="Fructose-1,6-Bisphosphatase, subunit A, domain 1"/>
    <property type="match status" value="1"/>
</dbReference>
<dbReference type="GO" id="GO:0007165">
    <property type="term" value="P:signal transduction"/>
    <property type="evidence" value="ECO:0007669"/>
    <property type="project" value="TreeGrafter"/>
</dbReference>
<dbReference type="Gene3D" id="3.40.190.80">
    <property type="match status" value="1"/>
</dbReference>
<dbReference type="AlphaFoldDB" id="E1QFA1"/>
<accession>E1QFA1</accession>
<dbReference type="PROSITE" id="PS00630">
    <property type="entry name" value="IMP_2"/>
    <property type="match status" value="1"/>
</dbReference>
<dbReference type="GO" id="GO:0046854">
    <property type="term" value="P:phosphatidylinositol phosphate biosynthetic process"/>
    <property type="evidence" value="ECO:0007669"/>
    <property type="project" value="InterPro"/>
</dbReference>
<dbReference type="InterPro" id="IPR020583">
    <property type="entry name" value="Inositol_monoP_metal-BS"/>
</dbReference>
<proteinExistence type="inferred from homology"/>
<evidence type="ECO:0000256" key="5">
    <source>
        <dbReference type="ARBA" id="ARBA00022801"/>
    </source>
</evidence>
<evidence type="ECO:0000313" key="9">
    <source>
        <dbReference type="EMBL" id="ADK84237.1"/>
    </source>
</evidence>
<feature type="binding site" evidence="7">
    <location>
        <position position="88"/>
    </location>
    <ligand>
        <name>Mg(2+)</name>
        <dbReference type="ChEBI" id="CHEBI:18420"/>
        <label>1</label>
        <note>catalytic</note>
    </ligand>
</feature>
<comment type="catalytic activity">
    <reaction evidence="1 8">
        <text>a myo-inositol phosphate + H2O = myo-inositol + phosphate</text>
        <dbReference type="Rhea" id="RHEA:24056"/>
        <dbReference type="ChEBI" id="CHEBI:15377"/>
        <dbReference type="ChEBI" id="CHEBI:17268"/>
        <dbReference type="ChEBI" id="CHEBI:43474"/>
        <dbReference type="ChEBI" id="CHEBI:84139"/>
        <dbReference type="EC" id="3.1.3.25"/>
    </reaction>
</comment>
<dbReference type="HOGENOM" id="CLU_044118_0_4_7"/>
<protein>
    <recommendedName>
        <fullName evidence="8">Inositol-1-monophosphatase</fullName>
        <ecNumber evidence="8">3.1.3.25</ecNumber>
    </recommendedName>
</protein>
<feature type="binding site" evidence="7">
    <location>
        <position position="89"/>
    </location>
    <ligand>
        <name>Mg(2+)</name>
        <dbReference type="ChEBI" id="CHEBI:18420"/>
        <label>1</label>
        <note>catalytic</note>
    </ligand>
</feature>
<dbReference type="GO" id="GO:0008934">
    <property type="term" value="F:inositol monophosphate 1-phosphatase activity"/>
    <property type="evidence" value="ECO:0007669"/>
    <property type="project" value="InterPro"/>
</dbReference>
<evidence type="ECO:0000256" key="6">
    <source>
        <dbReference type="ARBA" id="ARBA00022842"/>
    </source>
</evidence>
<evidence type="ECO:0000256" key="3">
    <source>
        <dbReference type="ARBA" id="ARBA00009759"/>
    </source>
</evidence>
<evidence type="ECO:0000313" key="10">
    <source>
        <dbReference type="Proteomes" id="UP000009047"/>
    </source>
</evidence>
<name>E1QFA1_DESB2</name>
<feature type="binding site" evidence="7">
    <location>
        <position position="66"/>
    </location>
    <ligand>
        <name>Mg(2+)</name>
        <dbReference type="ChEBI" id="CHEBI:18420"/>
        <label>1</label>
        <note>catalytic</note>
    </ligand>
</feature>
<dbReference type="EC" id="3.1.3.25" evidence="8"/>
<keyword evidence="10" id="KW-1185">Reference proteome</keyword>
<feature type="binding site" evidence="7">
    <location>
        <position position="86"/>
    </location>
    <ligand>
        <name>Mg(2+)</name>
        <dbReference type="ChEBI" id="CHEBI:18420"/>
        <label>1</label>
        <note>catalytic</note>
    </ligand>
</feature>
<comment type="cofactor">
    <cofactor evidence="2 7 8">
        <name>Mg(2+)</name>
        <dbReference type="ChEBI" id="CHEBI:18420"/>
    </cofactor>
</comment>
<comment type="similarity">
    <text evidence="3 8">Belongs to the inositol monophosphatase superfamily.</text>
</comment>
<dbReference type="KEGG" id="dbr:Deba_0867"/>
<dbReference type="Proteomes" id="UP000009047">
    <property type="component" value="Chromosome"/>
</dbReference>
<dbReference type="STRING" id="644282.Deba_0867"/>
<dbReference type="PRINTS" id="PR01959">
    <property type="entry name" value="SBIMPHPHTASE"/>
</dbReference>
<dbReference type="GO" id="GO:0046872">
    <property type="term" value="F:metal ion binding"/>
    <property type="evidence" value="ECO:0007669"/>
    <property type="project" value="UniProtKB-KW"/>
</dbReference>